<protein>
    <submittedName>
        <fullName evidence="3">DUF3152 domain-containing protein</fullName>
    </submittedName>
</protein>
<evidence type="ECO:0000259" key="2">
    <source>
        <dbReference type="Pfam" id="PF11350"/>
    </source>
</evidence>
<dbReference type="Gene3D" id="3.40.390.10">
    <property type="entry name" value="Collagenase (Catalytic Domain)"/>
    <property type="match status" value="1"/>
</dbReference>
<dbReference type="RefSeq" id="WP_289957267.1">
    <property type="nucleotide sequence ID" value="NZ_JAUEMJ010000003.1"/>
</dbReference>
<accession>A0ABT7YNW7</accession>
<organism evidence="3 4">
    <name type="scientific">Glycomyces tritici</name>
    <dbReference type="NCBI Taxonomy" id="2665176"/>
    <lineage>
        <taxon>Bacteria</taxon>
        <taxon>Bacillati</taxon>
        <taxon>Actinomycetota</taxon>
        <taxon>Actinomycetes</taxon>
        <taxon>Glycomycetales</taxon>
        <taxon>Glycomycetaceae</taxon>
        <taxon>Glycomyces</taxon>
    </lineage>
</organism>
<evidence type="ECO:0000313" key="3">
    <source>
        <dbReference type="EMBL" id="MDN3240326.1"/>
    </source>
</evidence>
<evidence type="ECO:0000256" key="1">
    <source>
        <dbReference type="SAM" id="Phobius"/>
    </source>
</evidence>
<reference evidence="3" key="1">
    <citation type="submission" date="2023-06" db="EMBL/GenBank/DDBJ databases">
        <title>Gycomyces niveus sp.nov., a novel actinomycete isolated from soil in Shouguang.</title>
        <authorList>
            <person name="Yang X."/>
            <person name="Zhao J."/>
        </authorList>
    </citation>
    <scope>NUCLEOTIDE SEQUENCE</scope>
    <source>
        <strain evidence="3">NEAU C2</strain>
    </source>
</reference>
<comment type="caution">
    <text evidence="3">The sequence shown here is derived from an EMBL/GenBank/DDBJ whole genome shotgun (WGS) entry which is preliminary data.</text>
</comment>
<sequence>MTEGRLARLKRIRRLRRRRRFVFLAILVLTAGAGLYFALGATDSEKPQALDEEERIAPTTVADPVPSASASPSPEAEVAFTPPLYFSGTGTWTYAAPVSDAVVGDAGTLLQYDVAVEDGLELDAAEFGAFVNATLADSRSWTAGGAWRFQQVAEGAGADFTVYLASPEQRAYLCGSQNTTVSCRNGDNVVINSARWITGVEHWDGTLDTYRQYAVNHEVGHRLGHGHEVCPADGETSPVMAQQTYQLAGCVGNAWPFPDGTTYVSGPVGDYNGPDLPPDDFVDQ</sequence>
<gene>
    <name evidence="3" type="ORF">QWI33_11375</name>
</gene>
<dbReference type="SUPFAM" id="SSF55486">
    <property type="entry name" value="Metalloproteases ('zincins'), catalytic domain"/>
    <property type="match status" value="1"/>
</dbReference>
<dbReference type="InterPro" id="IPR024079">
    <property type="entry name" value="MetalloPept_cat_dom_sf"/>
</dbReference>
<dbReference type="Pfam" id="PF11350">
    <property type="entry name" value="DUF3152"/>
    <property type="match status" value="1"/>
</dbReference>
<keyword evidence="1" id="KW-0812">Transmembrane</keyword>
<dbReference type="InterPro" id="IPR022603">
    <property type="entry name" value="DUF3152"/>
</dbReference>
<keyword evidence="1" id="KW-0472">Membrane</keyword>
<keyword evidence="1" id="KW-1133">Transmembrane helix</keyword>
<feature type="domain" description="DUF3152" evidence="2">
    <location>
        <begin position="87"/>
        <end position="247"/>
    </location>
</feature>
<dbReference type="Proteomes" id="UP001171902">
    <property type="component" value="Unassembled WGS sequence"/>
</dbReference>
<name>A0ABT7YNW7_9ACTN</name>
<feature type="transmembrane region" description="Helical" evidence="1">
    <location>
        <begin position="21"/>
        <end position="39"/>
    </location>
</feature>
<evidence type="ECO:0000313" key="4">
    <source>
        <dbReference type="Proteomes" id="UP001171902"/>
    </source>
</evidence>
<proteinExistence type="predicted"/>
<keyword evidence="4" id="KW-1185">Reference proteome</keyword>
<dbReference type="EMBL" id="JAUEMJ010000003">
    <property type="protein sequence ID" value="MDN3240326.1"/>
    <property type="molecule type" value="Genomic_DNA"/>
</dbReference>